<sequence length="120" mass="13669">MKCFLDIVGGHQQAKKYLQNNRKNLLYRKQLTKSFLPDLLLFTGSTVHQFFIFYHLTHIENSFLGGAAPETRPKPLIQFQITCRKPVTSALGRIASHGGSSSPYTGRHTFFYHIHTSSVM</sequence>
<evidence type="ECO:0000313" key="1">
    <source>
        <dbReference type="EMBL" id="MEQ2294475.1"/>
    </source>
</evidence>
<name>A0ABV0YKW1_9TELE</name>
<gene>
    <name evidence="1" type="ORF">AMECASPLE_004337</name>
</gene>
<accession>A0ABV0YKW1</accession>
<dbReference type="Proteomes" id="UP001469553">
    <property type="component" value="Unassembled WGS sequence"/>
</dbReference>
<organism evidence="1 2">
    <name type="scientific">Ameca splendens</name>
    <dbReference type="NCBI Taxonomy" id="208324"/>
    <lineage>
        <taxon>Eukaryota</taxon>
        <taxon>Metazoa</taxon>
        <taxon>Chordata</taxon>
        <taxon>Craniata</taxon>
        <taxon>Vertebrata</taxon>
        <taxon>Euteleostomi</taxon>
        <taxon>Actinopterygii</taxon>
        <taxon>Neopterygii</taxon>
        <taxon>Teleostei</taxon>
        <taxon>Neoteleostei</taxon>
        <taxon>Acanthomorphata</taxon>
        <taxon>Ovalentaria</taxon>
        <taxon>Atherinomorphae</taxon>
        <taxon>Cyprinodontiformes</taxon>
        <taxon>Goodeidae</taxon>
        <taxon>Ameca</taxon>
    </lineage>
</organism>
<comment type="caution">
    <text evidence="1">The sequence shown here is derived from an EMBL/GenBank/DDBJ whole genome shotgun (WGS) entry which is preliminary data.</text>
</comment>
<keyword evidence="2" id="KW-1185">Reference proteome</keyword>
<reference evidence="1 2" key="1">
    <citation type="submission" date="2021-06" db="EMBL/GenBank/DDBJ databases">
        <authorList>
            <person name="Palmer J.M."/>
        </authorList>
    </citation>
    <scope>NUCLEOTIDE SEQUENCE [LARGE SCALE GENOMIC DNA]</scope>
    <source>
        <strain evidence="1 2">AS_MEX2019</strain>
        <tissue evidence="1">Muscle</tissue>
    </source>
</reference>
<protein>
    <submittedName>
        <fullName evidence="1">Uncharacterized protein</fullName>
    </submittedName>
</protein>
<evidence type="ECO:0000313" key="2">
    <source>
        <dbReference type="Proteomes" id="UP001469553"/>
    </source>
</evidence>
<dbReference type="EMBL" id="JAHRIP010037803">
    <property type="protein sequence ID" value="MEQ2294475.1"/>
    <property type="molecule type" value="Genomic_DNA"/>
</dbReference>
<proteinExistence type="predicted"/>